<dbReference type="PANTHER" id="PTHR48009:SF14">
    <property type="entry name" value="RECEPTOR PROTEIN KINASE CLAVATA1-LIKE"/>
    <property type="match status" value="1"/>
</dbReference>
<feature type="region of interest" description="Disordered" evidence="5">
    <location>
        <begin position="1"/>
        <end position="39"/>
    </location>
</feature>
<dbReference type="GO" id="GO:0016301">
    <property type="term" value="F:kinase activity"/>
    <property type="evidence" value="ECO:0007669"/>
    <property type="project" value="UniProtKB-KW"/>
</dbReference>
<keyword evidence="6" id="KW-0812">Transmembrane</keyword>
<dbReference type="SUPFAM" id="SSF52058">
    <property type="entry name" value="L domain-like"/>
    <property type="match status" value="1"/>
</dbReference>
<accession>A0A9N8HRY2</accession>
<name>A0A9N8HRY2_9STRA</name>
<comment type="subcellular location">
    <subcellularLocation>
        <location evidence="1">Cell membrane</location>
    </subcellularLocation>
</comment>
<keyword evidence="3" id="KW-0433">Leucine-rich repeat</keyword>
<feature type="transmembrane region" description="Helical" evidence="6">
    <location>
        <begin position="127"/>
        <end position="150"/>
    </location>
</feature>
<dbReference type="GO" id="GO:0005886">
    <property type="term" value="C:plasma membrane"/>
    <property type="evidence" value="ECO:0007669"/>
    <property type="project" value="UniProtKB-SubCell"/>
</dbReference>
<dbReference type="InterPro" id="IPR053213">
    <property type="entry name" value="RLP29"/>
</dbReference>
<evidence type="ECO:0000313" key="7">
    <source>
        <dbReference type="EMBL" id="CAB9520588.1"/>
    </source>
</evidence>
<evidence type="ECO:0000256" key="6">
    <source>
        <dbReference type="SAM" id="Phobius"/>
    </source>
</evidence>
<keyword evidence="6" id="KW-1133">Transmembrane helix</keyword>
<dbReference type="PROSITE" id="PS51450">
    <property type="entry name" value="LRR"/>
    <property type="match status" value="1"/>
</dbReference>
<reference evidence="7" key="1">
    <citation type="submission" date="2020-06" db="EMBL/GenBank/DDBJ databases">
        <authorList>
            <consortium name="Plant Systems Biology data submission"/>
        </authorList>
    </citation>
    <scope>NUCLEOTIDE SEQUENCE</scope>
    <source>
        <strain evidence="7">D6</strain>
    </source>
</reference>
<dbReference type="PANTHER" id="PTHR48009">
    <property type="entry name" value="LEUCINE-RICH REPEAT (LRR) FAMILY PROTEIN"/>
    <property type="match status" value="1"/>
</dbReference>
<keyword evidence="7" id="KW-0418">Kinase</keyword>
<feature type="compositionally biased region" description="Basic and acidic residues" evidence="5">
    <location>
        <begin position="22"/>
        <end position="33"/>
    </location>
</feature>
<protein>
    <submittedName>
        <fullName evidence="7">LRR receptor-like serine threonine-protein kinase</fullName>
    </submittedName>
</protein>
<evidence type="ECO:0000256" key="4">
    <source>
        <dbReference type="ARBA" id="ARBA00022737"/>
    </source>
</evidence>
<evidence type="ECO:0000256" key="1">
    <source>
        <dbReference type="ARBA" id="ARBA00004236"/>
    </source>
</evidence>
<dbReference type="OrthoDB" id="660555at2759"/>
<evidence type="ECO:0000313" key="8">
    <source>
        <dbReference type="Proteomes" id="UP001153069"/>
    </source>
</evidence>
<dbReference type="FunFam" id="3.80.10.10:FF:000041">
    <property type="entry name" value="LRR receptor-like serine/threonine-protein kinase ERECTA"/>
    <property type="match status" value="2"/>
</dbReference>
<keyword evidence="4" id="KW-0677">Repeat</keyword>
<evidence type="ECO:0000256" key="3">
    <source>
        <dbReference type="ARBA" id="ARBA00022614"/>
    </source>
</evidence>
<keyword evidence="7" id="KW-0675">Receptor</keyword>
<keyword evidence="8" id="KW-1185">Reference proteome</keyword>
<organism evidence="7 8">
    <name type="scientific">Seminavis robusta</name>
    <dbReference type="NCBI Taxonomy" id="568900"/>
    <lineage>
        <taxon>Eukaryota</taxon>
        <taxon>Sar</taxon>
        <taxon>Stramenopiles</taxon>
        <taxon>Ochrophyta</taxon>
        <taxon>Bacillariophyta</taxon>
        <taxon>Bacillariophyceae</taxon>
        <taxon>Bacillariophycidae</taxon>
        <taxon>Naviculales</taxon>
        <taxon>Naviculaceae</taxon>
        <taxon>Seminavis</taxon>
    </lineage>
</organism>
<keyword evidence="2" id="KW-1003">Cell membrane</keyword>
<keyword evidence="7" id="KW-0808">Transferase</keyword>
<dbReference type="FunFam" id="3.80.10.10:FF:000383">
    <property type="entry name" value="Leucine-rich repeat receptor protein kinase EMS1"/>
    <property type="match status" value="1"/>
</dbReference>
<gene>
    <name evidence="7" type="ORF">SEMRO_1117_G243030.1</name>
</gene>
<dbReference type="AlphaFoldDB" id="A0A9N8HRY2"/>
<sequence length="618" mass="66712">MMVPVPPVASTSSGTTVGVDPEDSRQHPLHENSEDTVAVNPASNLAAGIAYDHQTGRPMTKHSLPPGSVTPGAYSGAPGANYEAVEPVRLDVLGPSSQPMQETPPGQIEEAEVNTTETLEEKKRNPVVMGAAIAVLVVVVILAIAIPLAVGGENGESQKKENNQETSIDKVLLPNAPDSTWESIATDQESPQFKAYTWLTLDPNLATYENWQKEQRFALATFFYAFNGMKWRSLDPQAKNEWLSYETNECGWGVFHRGPSVNSVYCSPGDRATEIKVREQRGLNGSVPLELSLLGSLQKLDLSDNLMDRNLTDLLPKIRESKPFQSLELAFGCINCRLVGSLPPELFDWTNLQVLDLSNNQLSGHLPLEIGWMTALVEFIISQTQLSGTVPSEIGLLTSMTSLGLYENQLSGSLPTEIGMLSSVKFLYLDENQLSGSILTEIGMLSNVEILALDENQLSGSLPSDIGLLTSMTSMDLNENQLSGSLPSEIGLLTRMTSMDLNENQLSGSLPSEIGLLTSMTSLVLASNQLSSGLPTEIGLMTKLSFLSLSRNNLSGTIPSELGLLTKLTGLYLYDNQFSGSVPSSSCSNLGLVEIIVDCDTEKFPVECSCISSKCLCL</sequence>
<dbReference type="InterPro" id="IPR003591">
    <property type="entry name" value="Leu-rich_rpt_typical-subtyp"/>
</dbReference>
<proteinExistence type="predicted"/>
<dbReference type="Proteomes" id="UP001153069">
    <property type="component" value="Unassembled WGS sequence"/>
</dbReference>
<keyword evidence="6" id="KW-0472">Membrane</keyword>
<evidence type="ECO:0000256" key="2">
    <source>
        <dbReference type="ARBA" id="ARBA00022475"/>
    </source>
</evidence>
<dbReference type="Gene3D" id="3.80.10.10">
    <property type="entry name" value="Ribonuclease Inhibitor"/>
    <property type="match status" value="1"/>
</dbReference>
<dbReference type="Pfam" id="PF00560">
    <property type="entry name" value="LRR_1"/>
    <property type="match status" value="3"/>
</dbReference>
<dbReference type="EMBL" id="CAICTM010001115">
    <property type="protein sequence ID" value="CAB9520588.1"/>
    <property type="molecule type" value="Genomic_DNA"/>
</dbReference>
<evidence type="ECO:0000256" key="5">
    <source>
        <dbReference type="SAM" id="MobiDB-lite"/>
    </source>
</evidence>
<dbReference type="InterPro" id="IPR032675">
    <property type="entry name" value="LRR_dom_sf"/>
</dbReference>
<dbReference type="InterPro" id="IPR001611">
    <property type="entry name" value="Leu-rich_rpt"/>
</dbReference>
<dbReference type="SMART" id="SM00369">
    <property type="entry name" value="LRR_TYP"/>
    <property type="match status" value="7"/>
</dbReference>
<comment type="caution">
    <text evidence="7">The sequence shown here is derived from an EMBL/GenBank/DDBJ whole genome shotgun (WGS) entry which is preliminary data.</text>
</comment>